<proteinExistence type="predicted"/>
<feature type="compositionally biased region" description="Low complexity" evidence="1">
    <location>
        <begin position="375"/>
        <end position="390"/>
    </location>
</feature>
<organism evidence="2 3">
    <name type="scientific">Cystobacter fuscus (strain ATCC 25194 / DSM 2262 / NBRC 100088 / M29)</name>
    <dbReference type="NCBI Taxonomy" id="1242864"/>
    <lineage>
        <taxon>Bacteria</taxon>
        <taxon>Pseudomonadati</taxon>
        <taxon>Myxococcota</taxon>
        <taxon>Myxococcia</taxon>
        <taxon>Myxococcales</taxon>
        <taxon>Cystobacterineae</taxon>
        <taxon>Archangiaceae</taxon>
        <taxon>Cystobacter</taxon>
    </lineage>
</organism>
<dbReference type="Proteomes" id="UP000011682">
    <property type="component" value="Unassembled WGS sequence"/>
</dbReference>
<gene>
    <name evidence="2" type="ORF">D187_007405</name>
</gene>
<evidence type="ECO:0000313" key="3">
    <source>
        <dbReference type="Proteomes" id="UP000011682"/>
    </source>
</evidence>
<comment type="caution">
    <text evidence="2">The sequence shown here is derived from an EMBL/GenBank/DDBJ whole genome shotgun (WGS) entry which is preliminary data.</text>
</comment>
<keyword evidence="3" id="KW-1185">Reference proteome</keyword>
<dbReference type="EMBL" id="ANAH02000066">
    <property type="protein sequence ID" value="EPX56063.1"/>
    <property type="molecule type" value="Genomic_DNA"/>
</dbReference>
<dbReference type="eggNOG" id="ENOG5030T77">
    <property type="taxonomic scope" value="Bacteria"/>
</dbReference>
<evidence type="ECO:0000313" key="2">
    <source>
        <dbReference type="EMBL" id="EPX56063.1"/>
    </source>
</evidence>
<feature type="region of interest" description="Disordered" evidence="1">
    <location>
        <begin position="370"/>
        <end position="393"/>
    </location>
</feature>
<evidence type="ECO:0000256" key="1">
    <source>
        <dbReference type="SAM" id="MobiDB-lite"/>
    </source>
</evidence>
<name>S9QHZ5_CYSF2</name>
<dbReference type="AlphaFoldDB" id="S9QHZ5"/>
<accession>S9QHZ5</accession>
<protein>
    <submittedName>
        <fullName evidence="2">Uncharacterized protein</fullName>
    </submittedName>
</protein>
<sequence length="661" mass="72510">MLLTGCATGRPHERLTSRLDSHAQPLAFQDGCGGAPPRPERPDSSREAEALLARFLASTSPSDFVRLQHEVDMAWLVERLDDWSAVRLGALGPVSSPVAVLLNRKRASFLSTCVHEDGSALAQVFALFVLHSSSDQDLKQVLRALAWDKRLDSTLGDMTVVREQLRRRGLPLSDFPDRPERPREDMARGARESLTEAVSTTPLLQWGTSQDYDTRKWQLPLPYQRALTQVESALVEQAFSASHVTTGVLDELTFGVPLGFYYLATGTGRGVSSLSRGEYEQATRELTPAALMVALYAGGKSARALKPRLEELRETAWHLREQLGAGGLEAVARYLQADPEAALLVAEGGEAGALALAESRGNVPGARAWLSQARGSPPGASPPKGGIAKGSLPGKAASLADEAVEFPREVLDARLLQGELESTGPRMSGDVAVLRKQLAALREAPPAGAQGHPLWSEYVRYGQERLVELEQGAKAKQGRTVEPPLQWEGYQRMRGLVTRGLKFERTMAEVLRADAALPRAQRRFLGDFDKPRVEWYVGVWKPTSGLRFVDVLIIEEGPFSGRSPRVETISFKSRDMSMLKDNALAAQMIEDANQARGYYGETVDIRRPSLKPLTGGSSQVPIQRVRLIYEGGDLKPRDINVLERARNRAELRVKGVEILVQ</sequence>
<reference evidence="2" key="1">
    <citation type="submission" date="2013-05" db="EMBL/GenBank/DDBJ databases">
        <title>Genome assembly of Cystobacter fuscus DSM 2262.</title>
        <authorList>
            <person name="Sharma G."/>
            <person name="Khatri I."/>
            <person name="Kaur C."/>
            <person name="Mayilraj S."/>
            <person name="Subramanian S."/>
        </authorList>
    </citation>
    <scope>NUCLEOTIDE SEQUENCE [LARGE SCALE GENOMIC DNA]</scope>
    <source>
        <strain evidence="2">DSM 2262</strain>
    </source>
</reference>